<keyword evidence="1" id="KW-0808">Transferase</keyword>
<sequence>MKRTTKTTPNTTAIILAAGQGTRLRPLTENTPKCLVPIGALPILHHQLTALGKNGVSRVIITVGYLHDKVESYAQGHFPEIHFQFIFNPRFGTTNTLYSLALVARYGRIVGDVLLLNGDVMFDPIILDELLAQDKKKSFLATQMKPCGAEEVKIGMSLHNTVIGLNKHMPPHEALGEAIGINKFSRTFWQLLAKHLEHMKEMHANSYFEDAVECAIADGGEIAPWDTRNFSVIEIDFPKDHAKAEELFSS</sequence>
<dbReference type="SUPFAM" id="SSF53448">
    <property type="entry name" value="Nucleotide-diphospho-sugar transferases"/>
    <property type="match status" value="1"/>
</dbReference>
<name>A0A1G2KPF2_9BACT</name>
<dbReference type="EMBL" id="MHQL01000066">
    <property type="protein sequence ID" value="OHA01288.1"/>
    <property type="molecule type" value="Genomic_DNA"/>
</dbReference>
<dbReference type="CDD" id="cd02523">
    <property type="entry name" value="PC_cytidylyltransferase"/>
    <property type="match status" value="1"/>
</dbReference>
<dbReference type="Proteomes" id="UP000177811">
    <property type="component" value="Unassembled WGS sequence"/>
</dbReference>
<protein>
    <recommendedName>
        <fullName evidence="3">Nucleotidyl transferase domain-containing protein</fullName>
    </recommendedName>
</protein>
<dbReference type="PANTHER" id="PTHR43584:SF8">
    <property type="entry name" value="N-ACETYLMURAMATE ALPHA-1-PHOSPHATE URIDYLYLTRANSFERASE"/>
    <property type="match status" value="1"/>
</dbReference>
<dbReference type="PANTHER" id="PTHR43584">
    <property type="entry name" value="NUCLEOTIDYL TRANSFERASE"/>
    <property type="match status" value="1"/>
</dbReference>
<dbReference type="InterPro" id="IPR050065">
    <property type="entry name" value="GlmU-like"/>
</dbReference>
<reference evidence="4 5" key="1">
    <citation type="journal article" date="2016" name="Nat. Commun.">
        <title>Thousands of microbial genomes shed light on interconnected biogeochemical processes in an aquifer system.</title>
        <authorList>
            <person name="Anantharaman K."/>
            <person name="Brown C.T."/>
            <person name="Hug L.A."/>
            <person name="Sharon I."/>
            <person name="Castelle C.J."/>
            <person name="Probst A.J."/>
            <person name="Thomas B.C."/>
            <person name="Singh A."/>
            <person name="Wilkins M.J."/>
            <person name="Karaoz U."/>
            <person name="Brodie E.L."/>
            <person name="Williams K.H."/>
            <person name="Hubbard S.S."/>
            <person name="Banfield J.F."/>
        </authorList>
    </citation>
    <scope>NUCLEOTIDE SEQUENCE [LARGE SCALE GENOMIC DNA]</scope>
</reference>
<comment type="caution">
    <text evidence="4">The sequence shown here is derived from an EMBL/GenBank/DDBJ whole genome shotgun (WGS) entry which is preliminary data.</text>
</comment>
<dbReference type="GO" id="GO:0016779">
    <property type="term" value="F:nucleotidyltransferase activity"/>
    <property type="evidence" value="ECO:0007669"/>
    <property type="project" value="UniProtKB-KW"/>
</dbReference>
<evidence type="ECO:0000259" key="3">
    <source>
        <dbReference type="Pfam" id="PF00483"/>
    </source>
</evidence>
<accession>A0A1G2KPF2</accession>
<dbReference type="Pfam" id="PF00483">
    <property type="entry name" value="NTP_transferase"/>
    <property type="match status" value="1"/>
</dbReference>
<dbReference type="AlphaFoldDB" id="A0A1G2KPF2"/>
<proteinExistence type="predicted"/>
<dbReference type="Gene3D" id="3.90.550.10">
    <property type="entry name" value="Spore Coat Polysaccharide Biosynthesis Protein SpsA, Chain A"/>
    <property type="match status" value="1"/>
</dbReference>
<dbReference type="InterPro" id="IPR029044">
    <property type="entry name" value="Nucleotide-diphossugar_trans"/>
</dbReference>
<keyword evidence="2" id="KW-0548">Nucleotidyltransferase</keyword>
<feature type="domain" description="Nucleotidyl transferase" evidence="3">
    <location>
        <begin position="13"/>
        <end position="139"/>
    </location>
</feature>
<evidence type="ECO:0000256" key="2">
    <source>
        <dbReference type="ARBA" id="ARBA00022695"/>
    </source>
</evidence>
<evidence type="ECO:0000313" key="5">
    <source>
        <dbReference type="Proteomes" id="UP000177811"/>
    </source>
</evidence>
<organism evidence="4 5">
    <name type="scientific">Candidatus Sungbacteria bacterium RIFCSPHIGHO2_02_FULL_51_29</name>
    <dbReference type="NCBI Taxonomy" id="1802273"/>
    <lineage>
        <taxon>Bacteria</taxon>
        <taxon>Candidatus Sungiibacteriota</taxon>
    </lineage>
</organism>
<dbReference type="InterPro" id="IPR005835">
    <property type="entry name" value="NTP_transferase_dom"/>
</dbReference>
<gene>
    <name evidence="4" type="ORF">A3C16_01965</name>
</gene>
<evidence type="ECO:0000313" key="4">
    <source>
        <dbReference type="EMBL" id="OHA01288.1"/>
    </source>
</evidence>
<evidence type="ECO:0000256" key="1">
    <source>
        <dbReference type="ARBA" id="ARBA00022679"/>
    </source>
</evidence>